<dbReference type="PANTHER" id="PTHR43708:SF5">
    <property type="entry name" value="CONSERVED EXPRESSED OXIDOREDUCTASE (EUROFUNG)-RELATED"/>
    <property type="match status" value="1"/>
</dbReference>
<organism evidence="5 6">
    <name type="scientific">Actinospica acidithermotolerans</name>
    <dbReference type="NCBI Taxonomy" id="2828514"/>
    <lineage>
        <taxon>Bacteria</taxon>
        <taxon>Bacillati</taxon>
        <taxon>Actinomycetota</taxon>
        <taxon>Actinomycetes</taxon>
        <taxon>Catenulisporales</taxon>
        <taxon>Actinospicaceae</taxon>
        <taxon>Actinospica</taxon>
    </lineage>
</organism>
<keyword evidence="6" id="KW-1185">Reference proteome</keyword>
<dbReference type="SUPFAM" id="SSF55347">
    <property type="entry name" value="Glyceraldehyde-3-phosphate dehydrogenase-like, C-terminal domain"/>
    <property type="match status" value="1"/>
</dbReference>
<accession>A0A941IJ30</accession>
<dbReference type="EMBL" id="JAGSOH010000022">
    <property type="protein sequence ID" value="MBR7826738.1"/>
    <property type="molecule type" value="Genomic_DNA"/>
</dbReference>
<evidence type="ECO:0000256" key="1">
    <source>
        <dbReference type="ARBA" id="ARBA00010928"/>
    </source>
</evidence>
<proteinExistence type="inferred from homology"/>
<dbReference type="Gene3D" id="3.30.360.10">
    <property type="entry name" value="Dihydrodipicolinate Reductase, domain 2"/>
    <property type="match status" value="1"/>
</dbReference>
<dbReference type="InterPro" id="IPR036291">
    <property type="entry name" value="NAD(P)-bd_dom_sf"/>
</dbReference>
<gene>
    <name evidence="5" type="ORF">KDK95_10525</name>
</gene>
<evidence type="ECO:0000256" key="2">
    <source>
        <dbReference type="ARBA" id="ARBA00023002"/>
    </source>
</evidence>
<name>A0A941IJ30_9ACTN</name>
<comment type="caution">
    <text evidence="5">The sequence shown here is derived from an EMBL/GenBank/DDBJ whole genome shotgun (WGS) entry which is preliminary data.</text>
</comment>
<dbReference type="InterPro" id="IPR000683">
    <property type="entry name" value="Gfo/Idh/MocA-like_OxRdtase_N"/>
</dbReference>
<dbReference type="GO" id="GO:0000166">
    <property type="term" value="F:nucleotide binding"/>
    <property type="evidence" value="ECO:0007669"/>
    <property type="project" value="InterPro"/>
</dbReference>
<dbReference type="AlphaFoldDB" id="A0A941IJ30"/>
<dbReference type="Gene3D" id="3.40.50.720">
    <property type="entry name" value="NAD(P)-binding Rossmann-like Domain"/>
    <property type="match status" value="1"/>
</dbReference>
<dbReference type="PANTHER" id="PTHR43708">
    <property type="entry name" value="CONSERVED EXPRESSED OXIDOREDUCTASE (EUROFUNG)"/>
    <property type="match status" value="1"/>
</dbReference>
<evidence type="ECO:0000259" key="3">
    <source>
        <dbReference type="Pfam" id="PF01408"/>
    </source>
</evidence>
<protein>
    <submittedName>
        <fullName evidence="5">Gfo/Idh/MocA family oxidoreductase</fullName>
    </submittedName>
</protein>
<evidence type="ECO:0000259" key="4">
    <source>
        <dbReference type="Pfam" id="PF02894"/>
    </source>
</evidence>
<evidence type="ECO:0000313" key="6">
    <source>
        <dbReference type="Proteomes" id="UP000676325"/>
    </source>
</evidence>
<dbReference type="InterPro" id="IPR004104">
    <property type="entry name" value="Gfo/Idh/MocA-like_OxRdtase_C"/>
</dbReference>
<keyword evidence="2" id="KW-0560">Oxidoreductase</keyword>
<feature type="domain" description="Gfo/Idh/MocA-like oxidoreductase C-terminal" evidence="4">
    <location>
        <begin position="140"/>
        <end position="349"/>
    </location>
</feature>
<evidence type="ECO:0000313" key="5">
    <source>
        <dbReference type="EMBL" id="MBR7826738.1"/>
    </source>
</evidence>
<dbReference type="GO" id="GO:0016491">
    <property type="term" value="F:oxidoreductase activity"/>
    <property type="evidence" value="ECO:0007669"/>
    <property type="project" value="UniProtKB-KW"/>
</dbReference>
<dbReference type="Proteomes" id="UP000676325">
    <property type="component" value="Unassembled WGS sequence"/>
</dbReference>
<feature type="domain" description="Gfo/Idh/MocA-like oxidoreductase N-terminal" evidence="3">
    <location>
        <begin position="9"/>
        <end position="125"/>
    </location>
</feature>
<dbReference type="SUPFAM" id="SSF51735">
    <property type="entry name" value="NAD(P)-binding Rossmann-fold domains"/>
    <property type="match status" value="1"/>
</dbReference>
<dbReference type="Pfam" id="PF02894">
    <property type="entry name" value="GFO_IDH_MocA_C"/>
    <property type="match status" value="1"/>
</dbReference>
<dbReference type="Pfam" id="PF01408">
    <property type="entry name" value="GFO_IDH_MocA"/>
    <property type="match status" value="1"/>
</dbReference>
<sequence>MSNSPAAARVGLIGYGTAGRFFHAPLLATTPGLELAAVVTSDAARRADIHAAYPGTQVVASADELWPLELDLVVIASPNKTHVPLAEAALAADSAVVVDKPLAITSADGQALVESAKARGLLLSVFQNRRWDGDFRTVAQLVADGRLGTVQRFESRFERWRPKLKGGWRESGGPEEGSGLLYDLGSHLVDQALNLFGPAAHVYAQADVRREGATADDDTFIALTHTSGVRSHLWASATAAALGPRFRVLGSQGSYVTYGLDGQEDELRAGRTPHDAGFGVTPRERYGTVGAEGEFETWPTLDGRYTDFYARIQRALRGEGPVPVDPGDAVAALKVIEAARISADENRVVVL</sequence>
<reference evidence="5" key="1">
    <citation type="submission" date="2021-04" db="EMBL/GenBank/DDBJ databases">
        <title>Genome based classification of Actinospica acidithermotolerans sp. nov., an actinobacterium isolated from an Indonesian hot spring.</title>
        <authorList>
            <person name="Kusuma A.B."/>
            <person name="Putra K.E."/>
            <person name="Nafisah S."/>
            <person name="Loh J."/>
            <person name="Nouioui I."/>
            <person name="Goodfellow M."/>
        </authorList>
    </citation>
    <scope>NUCLEOTIDE SEQUENCE</scope>
    <source>
        <strain evidence="5">MGRD01-02</strain>
    </source>
</reference>
<dbReference type="RefSeq" id="WP_212517884.1">
    <property type="nucleotide sequence ID" value="NZ_JAGSOH010000022.1"/>
</dbReference>
<comment type="similarity">
    <text evidence="1">Belongs to the Gfo/Idh/MocA family.</text>
</comment>
<dbReference type="InterPro" id="IPR051317">
    <property type="entry name" value="Gfo/Idh/MocA_oxidoreduct"/>
</dbReference>